<dbReference type="OrthoDB" id="1911848at2759"/>
<evidence type="ECO:0000259" key="1">
    <source>
        <dbReference type="PROSITE" id="PS50011"/>
    </source>
</evidence>
<dbReference type="EMBL" id="KV750927">
    <property type="protein sequence ID" value="OCL02570.1"/>
    <property type="molecule type" value="Genomic_DNA"/>
</dbReference>
<gene>
    <name evidence="2" type="ORF">AOQ84DRAFT_357323</name>
</gene>
<reference evidence="2 3" key="1">
    <citation type="journal article" date="2016" name="Nat. Commun.">
        <title>Ectomycorrhizal ecology is imprinted in the genome of the dominant symbiotic fungus Cenococcum geophilum.</title>
        <authorList>
            <consortium name="DOE Joint Genome Institute"/>
            <person name="Peter M."/>
            <person name="Kohler A."/>
            <person name="Ohm R.A."/>
            <person name="Kuo A."/>
            <person name="Krutzmann J."/>
            <person name="Morin E."/>
            <person name="Arend M."/>
            <person name="Barry K.W."/>
            <person name="Binder M."/>
            <person name="Choi C."/>
            <person name="Clum A."/>
            <person name="Copeland A."/>
            <person name="Grisel N."/>
            <person name="Haridas S."/>
            <person name="Kipfer T."/>
            <person name="LaButti K."/>
            <person name="Lindquist E."/>
            <person name="Lipzen A."/>
            <person name="Maire R."/>
            <person name="Meier B."/>
            <person name="Mihaltcheva S."/>
            <person name="Molinier V."/>
            <person name="Murat C."/>
            <person name="Poggeler S."/>
            <person name="Quandt C.A."/>
            <person name="Sperisen C."/>
            <person name="Tritt A."/>
            <person name="Tisserant E."/>
            <person name="Crous P.W."/>
            <person name="Henrissat B."/>
            <person name="Nehls U."/>
            <person name="Egli S."/>
            <person name="Spatafora J.W."/>
            <person name="Grigoriev I.V."/>
            <person name="Martin F.M."/>
        </authorList>
    </citation>
    <scope>NUCLEOTIDE SEQUENCE [LARGE SCALE GENOMIC DNA]</scope>
    <source>
        <strain evidence="2 3">CBS 207.34</strain>
    </source>
</reference>
<dbReference type="InterPro" id="IPR056002">
    <property type="entry name" value="DUF7580"/>
</dbReference>
<dbReference type="Pfam" id="PF24476">
    <property type="entry name" value="DUF7580"/>
    <property type="match status" value="1"/>
</dbReference>
<dbReference type="Gene3D" id="1.10.510.10">
    <property type="entry name" value="Transferase(Phosphotransferase) domain 1"/>
    <property type="match status" value="1"/>
</dbReference>
<dbReference type="PANTHER" id="PTHR37542:SF3">
    <property type="entry name" value="PRION-INHIBITION AND PROPAGATION HELO DOMAIN-CONTAINING PROTEIN"/>
    <property type="match status" value="1"/>
</dbReference>
<protein>
    <recommendedName>
        <fullName evidence="1">Protein kinase domain-containing protein</fullName>
    </recommendedName>
</protein>
<feature type="domain" description="Protein kinase" evidence="1">
    <location>
        <begin position="3"/>
        <end position="311"/>
    </location>
</feature>
<dbReference type="InterPro" id="IPR000719">
    <property type="entry name" value="Prot_kinase_dom"/>
</dbReference>
<organism evidence="2 3">
    <name type="scientific">Glonium stellatum</name>
    <dbReference type="NCBI Taxonomy" id="574774"/>
    <lineage>
        <taxon>Eukaryota</taxon>
        <taxon>Fungi</taxon>
        <taxon>Dikarya</taxon>
        <taxon>Ascomycota</taxon>
        <taxon>Pezizomycotina</taxon>
        <taxon>Dothideomycetes</taxon>
        <taxon>Pleosporomycetidae</taxon>
        <taxon>Gloniales</taxon>
        <taxon>Gloniaceae</taxon>
        <taxon>Glonium</taxon>
    </lineage>
</organism>
<dbReference type="InterPro" id="IPR011009">
    <property type="entry name" value="Kinase-like_dom_sf"/>
</dbReference>
<dbReference type="GO" id="GO:0005524">
    <property type="term" value="F:ATP binding"/>
    <property type="evidence" value="ECO:0007669"/>
    <property type="project" value="InterPro"/>
</dbReference>
<name>A0A8E2JM86_9PEZI</name>
<proteinExistence type="predicted"/>
<evidence type="ECO:0000313" key="2">
    <source>
        <dbReference type="EMBL" id="OCL02570.1"/>
    </source>
</evidence>
<dbReference type="AlphaFoldDB" id="A0A8E2JM86"/>
<evidence type="ECO:0000313" key="3">
    <source>
        <dbReference type="Proteomes" id="UP000250140"/>
    </source>
</evidence>
<dbReference type="PROSITE" id="PS50011">
    <property type="entry name" value="PROTEIN_KINASE_DOM"/>
    <property type="match status" value="1"/>
</dbReference>
<dbReference type="Proteomes" id="UP000250140">
    <property type="component" value="Unassembled WGS sequence"/>
</dbReference>
<accession>A0A8E2JM86</accession>
<keyword evidence="3" id="KW-1185">Reference proteome</keyword>
<dbReference type="SUPFAM" id="SSF56112">
    <property type="entry name" value="Protein kinase-like (PK-like)"/>
    <property type="match status" value="1"/>
</dbReference>
<dbReference type="GO" id="GO:0004672">
    <property type="term" value="F:protein kinase activity"/>
    <property type="evidence" value="ECO:0007669"/>
    <property type="project" value="InterPro"/>
</dbReference>
<dbReference type="PANTHER" id="PTHR37542">
    <property type="entry name" value="HELO DOMAIN-CONTAINING PROTEIN-RELATED"/>
    <property type="match status" value="1"/>
</dbReference>
<sequence length="321" mass="36757">MFDNGLALKGGGSGKGLYRIYDPGSARESWVYVEFKPYEISRRRPRSSQETMKRARCLANLLRHAKAAEAGFHTLPFRCIIQQAHPSPRLAFIFDLPSELGPDLMTLSEAIEGKYDNEIRPTLGERFKMARSLAETLFQFHSVGWLHKSIRSENILLFRDPKTQALTYSYPYLVGFEFSRDVTDSSTVEHDGLLERNIYRHPDRQGPPEDAPGNRFNVLHDIYALGVVLLEIGLWKPVVGYEEWRDFRDADERKSMLEEHAGERLPHYMGRVYTDAVSACLKGEVADEIKEEPSNDVEREKVLLAFWERVVGGTEIGVHLR</sequence>